<protein>
    <recommendedName>
        <fullName evidence="1">Reverse transcriptase/retrotransposon-derived protein RNase H-like domain-containing protein</fullName>
    </recommendedName>
</protein>
<accession>A0A5N5JRT3</accession>
<dbReference type="InterPro" id="IPR043128">
    <property type="entry name" value="Rev_trsase/Diguanyl_cyclase"/>
</dbReference>
<evidence type="ECO:0000313" key="2">
    <source>
        <dbReference type="EMBL" id="KAB5520150.1"/>
    </source>
</evidence>
<evidence type="ECO:0000313" key="3">
    <source>
        <dbReference type="Proteomes" id="UP000326939"/>
    </source>
</evidence>
<dbReference type="InterPro" id="IPR041577">
    <property type="entry name" value="RT_RNaseH_2"/>
</dbReference>
<dbReference type="SUPFAM" id="SSF56672">
    <property type="entry name" value="DNA/RNA polymerases"/>
    <property type="match status" value="1"/>
</dbReference>
<name>A0A5N5JRT3_9ROSI</name>
<proteinExistence type="predicted"/>
<dbReference type="Gene3D" id="3.30.70.270">
    <property type="match status" value="1"/>
</dbReference>
<keyword evidence="3" id="KW-1185">Reference proteome</keyword>
<dbReference type="EMBL" id="VDCV01000016">
    <property type="protein sequence ID" value="KAB5520150.1"/>
    <property type="molecule type" value="Genomic_DNA"/>
</dbReference>
<dbReference type="AlphaFoldDB" id="A0A5N5JRT3"/>
<dbReference type="Proteomes" id="UP000326939">
    <property type="component" value="Chromosome 16"/>
</dbReference>
<sequence>MFLGHLIGEGQVKMDPRKIQAIDEWPAPKTVPELRSFFGLANYCRRCIQAFEKLKTVVASTPVLGLSDFEKTFKVHTDASDKAIGGVLVQDGHPIAFESRKLNDAE</sequence>
<dbReference type="InterPro" id="IPR051320">
    <property type="entry name" value="Viral_Replic_Matur_Polypro"/>
</dbReference>
<feature type="domain" description="Reverse transcriptase/retrotransposon-derived protein RNase H-like" evidence="1">
    <location>
        <begin position="46"/>
        <end position="106"/>
    </location>
</feature>
<comment type="caution">
    <text evidence="2">The sequence shown here is derived from an EMBL/GenBank/DDBJ whole genome shotgun (WGS) entry which is preliminary data.</text>
</comment>
<reference evidence="3" key="1">
    <citation type="journal article" date="2019" name="Gigascience">
        <title>De novo genome assembly of the endangered Acer yangbiense, a plant species with extremely small populations endemic to Yunnan Province, China.</title>
        <authorList>
            <person name="Yang J."/>
            <person name="Wariss H.M."/>
            <person name="Tao L."/>
            <person name="Zhang R."/>
            <person name="Yun Q."/>
            <person name="Hollingsworth P."/>
            <person name="Dao Z."/>
            <person name="Luo G."/>
            <person name="Guo H."/>
            <person name="Ma Y."/>
            <person name="Sun W."/>
        </authorList>
    </citation>
    <scope>NUCLEOTIDE SEQUENCE [LARGE SCALE GENOMIC DNA]</scope>
    <source>
        <strain evidence="3">cv. br00</strain>
    </source>
</reference>
<dbReference type="PANTHER" id="PTHR33064:SF40">
    <property type="entry name" value="REVERSE TRANSCRIPTASE_RETROTRANSPOSON-DERIVED PROTEIN RNASE H-LIKE DOMAIN-CONTAINING PROTEIN"/>
    <property type="match status" value="1"/>
</dbReference>
<dbReference type="PANTHER" id="PTHR33064">
    <property type="entry name" value="POL PROTEIN"/>
    <property type="match status" value="1"/>
</dbReference>
<evidence type="ECO:0000259" key="1">
    <source>
        <dbReference type="Pfam" id="PF17919"/>
    </source>
</evidence>
<dbReference type="InterPro" id="IPR043502">
    <property type="entry name" value="DNA/RNA_pol_sf"/>
</dbReference>
<organism evidence="2 3">
    <name type="scientific">Salix brachista</name>
    <dbReference type="NCBI Taxonomy" id="2182728"/>
    <lineage>
        <taxon>Eukaryota</taxon>
        <taxon>Viridiplantae</taxon>
        <taxon>Streptophyta</taxon>
        <taxon>Embryophyta</taxon>
        <taxon>Tracheophyta</taxon>
        <taxon>Spermatophyta</taxon>
        <taxon>Magnoliopsida</taxon>
        <taxon>eudicotyledons</taxon>
        <taxon>Gunneridae</taxon>
        <taxon>Pentapetalae</taxon>
        <taxon>rosids</taxon>
        <taxon>fabids</taxon>
        <taxon>Malpighiales</taxon>
        <taxon>Salicaceae</taxon>
        <taxon>Saliceae</taxon>
        <taxon>Salix</taxon>
    </lineage>
</organism>
<dbReference type="Pfam" id="PF17919">
    <property type="entry name" value="RT_RNaseH_2"/>
    <property type="match status" value="1"/>
</dbReference>
<gene>
    <name evidence="2" type="ORF">DKX38_024469</name>
</gene>